<comment type="caution">
    <text evidence="2">The sequence shown here is derived from an EMBL/GenBank/DDBJ whole genome shotgun (WGS) entry which is preliminary data.</text>
</comment>
<proteinExistence type="predicted"/>
<dbReference type="Proteomes" id="UP000003856">
    <property type="component" value="Unassembled WGS sequence"/>
</dbReference>
<name>C5TBZ8_ACIDE</name>
<accession>C5TBZ8</accession>
<organism evidence="2 3">
    <name type="scientific">Acidovorax delafieldii 2AN</name>
    <dbReference type="NCBI Taxonomy" id="573060"/>
    <lineage>
        <taxon>Bacteria</taxon>
        <taxon>Pseudomonadati</taxon>
        <taxon>Pseudomonadota</taxon>
        <taxon>Betaproteobacteria</taxon>
        <taxon>Burkholderiales</taxon>
        <taxon>Comamonadaceae</taxon>
        <taxon>Acidovorax</taxon>
    </lineage>
</organism>
<reference evidence="2 3" key="1">
    <citation type="submission" date="2009-05" db="EMBL/GenBank/DDBJ databases">
        <title>The draft genome of Acidovorax delafieldii 2AN.</title>
        <authorList>
            <consortium name="US DOE Joint Genome Institute (JGI-PGF)"/>
            <person name="Lucas S."/>
            <person name="Copeland A."/>
            <person name="Lapidus A."/>
            <person name="Glavina del Rio T."/>
            <person name="Tice H."/>
            <person name="Bruce D."/>
            <person name="Goodwin L."/>
            <person name="Pitluck S."/>
            <person name="Larimer F."/>
            <person name="Land M.L."/>
            <person name="Hauser L."/>
            <person name="Shelobolina E.S."/>
            <person name="Picardal F."/>
            <person name="Roden E."/>
            <person name="Emerson D."/>
        </authorList>
    </citation>
    <scope>NUCLEOTIDE SEQUENCE [LARGE SCALE GENOMIC DNA]</scope>
    <source>
        <strain evidence="2 3">2AN</strain>
    </source>
</reference>
<dbReference type="AlphaFoldDB" id="C5TBZ8"/>
<evidence type="ECO:0000313" key="3">
    <source>
        <dbReference type="Proteomes" id="UP000003856"/>
    </source>
</evidence>
<feature type="region of interest" description="Disordered" evidence="1">
    <location>
        <begin position="1"/>
        <end position="38"/>
    </location>
</feature>
<sequence length="38" mass="3974">MRKQWPTVAQETGGSEAAPPATLAPRHDSRVTPGSSQA</sequence>
<protein>
    <submittedName>
        <fullName evidence="2">Uncharacterized protein</fullName>
    </submittedName>
</protein>
<dbReference type="EMBL" id="ACQT01000387">
    <property type="protein sequence ID" value="EER57999.1"/>
    <property type="molecule type" value="Genomic_DNA"/>
</dbReference>
<evidence type="ECO:0000256" key="1">
    <source>
        <dbReference type="SAM" id="MobiDB-lite"/>
    </source>
</evidence>
<evidence type="ECO:0000313" key="2">
    <source>
        <dbReference type="EMBL" id="EER57999.1"/>
    </source>
</evidence>
<gene>
    <name evidence="2" type="ORF">AcdelDRAFT_4428</name>
</gene>
<keyword evidence="3" id="KW-1185">Reference proteome</keyword>